<dbReference type="RefSeq" id="WP_068823530.1">
    <property type="nucleotide sequence ID" value="NZ_LWHJ01000031.1"/>
</dbReference>
<dbReference type="Pfam" id="PF05227">
    <property type="entry name" value="CHASE3"/>
    <property type="match status" value="1"/>
</dbReference>
<dbReference type="STRING" id="1826909.A5893_15145"/>
<feature type="transmembrane region" description="Helical" evidence="1">
    <location>
        <begin position="6"/>
        <end position="29"/>
    </location>
</feature>
<keyword evidence="4" id="KW-1185">Reference proteome</keyword>
<protein>
    <recommendedName>
        <fullName evidence="2">CHASE3 domain-containing protein</fullName>
    </recommendedName>
</protein>
<reference evidence="3 4" key="1">
    <citation type="submission" date="2016-04" db="EMBL/GenBank/DDBJ databases">
        <authorList>
            <person name="Evans L.H."/>
            <person name="Alamgir A."/>
            <person name="Owens N."/>
            <person name="Weber N.D."/>
            <person name="Virtaneva K."/>
            <person name="Barbian K."/>
            <person name="Babar A."/>
            <person name="Rosenke K."/>
        </authorList>
    </citation>
    <scope>NUCLEOTIDE SEQUENCE [LARGE SCALE GENOMIC DNA]</scope>
    <source>
        <strain evidence="3 4">CCM 8644</strain>
    </source>
</reference>
<name>A0A179DAS6_9SPHI</name>
<evidence type="ECO:0000313" key="4">
    <source>
        <dbReference type="Proteomes" id="UP000078459"/>
    </source>
</evidence>
<accession>A0A179DAS6</accession>
<comment type="caution">
    <text evidence="3">The sequence shown here is derived from an EMBL/GenBank/DDBJ whole genome shotgun (WGS) entry which is preliminary data.</text>
</comment>
<feature type="domain" description="CHASE3" evidence="2">
    <location>
        <begin position="40"/>
        <end position="163"/>
    </location>
</feature>
<dbReference type="AlphaFoldDB" id="A0A179DAS6"/>
<proteinExistence type="predicted"/>
<sequence length="209" mass="24353">MKKVNIIYLLILVGILSSTGYLYFTLYTYSNISSNLKTSEDKYDFLESSNAMILDLREAESFERGYLISKDSSYLNQYKKSLYKLESEKVRFFTISKSYGLIESNAKDIEKLRLLVDKKIEEMNKIIILKNQGLNEEAVQLVKGDVEMKIMVELVNVFQNLYTDQKFKETQTKISILNKRKDFKFSIWSNSIFIIIILLLVGYFVKASS</sequence>
<keyword evidence="1" id="KW-0812">Transmembrane</keyword>
<dbReference type="EMBL" id="LWHJ01000031">
    <property type="protein sequence ID" value="OAQ38137.1"/>
    <property type="molecule type" value="Genomic_DNA"/>
</dbReference>
<dbReference type="CDD" id="cd19410">
    <property type="entry name" value="HK9-like_sensor"/>
    <property type="match status" value="1"/>
</dbReference>
<dbReference type="InterPro" id="IPR007891">
    <property type="entry name" value="CHASE3"/>
</dbReference>
<feature type="transmembrane region" description="Helical" evidence="1">
    <location>
        <begin position="185"/>
        <end position="205"/>
    </location>
</feature>
<organism evidence="3 4">
    <name type="scientific">Pedobacter psychrophilus</name>
    <dbReference type="NCBI Taxonomy" id="1826909"/>
    <lineage>
        <taxon>Bacteria</taxon>
        <taxon>Pseudomonadati</taxon>
        <taxon>Bacteroidota</taxon>
        <taxon>Sphingobacteriia</taxon>
        <taxon>Sphingobacteriales</taxon>
        <taxon>Sphingobacteriaceae</taxon>
        <taxon>Pedobacter</taxon>
    </lineage>
</organism>
<dbReference type="OrthoDB" id="9767435at2"/>
<evidence type="ECO:0000259" key="2">
    <source>
        <dbReference type="Pfam" id="PF05227"/>
    </source>
</evidence>
<gene>
    <name evidence="3" type="ORF">A5893_15145</name>
</gene>
<reference evidence="3 4" key="2">
    <citation type="submission" date="2016-06" db="EMBL/GenBank/DDBJ databases">
        <title>Pedobacter psychrophilus sp. nov., isolated from Antarctic fragmentary rock.</title>
        <authorList>
            <person name="Svec P."/>
        </authorList>
    </citation>
    <scope>NUCLEOTIDE SEQUENCE [LARGE SCALE GENOMIC DNA]</scope>
    <source>
        <strain evidence="3 4">CCM 8644</strain>
    </source>
</reference>
<evidence type="ECO:0000313" key="3">
    <source>
        <dbReference type="EMBL" id="OAQ38137.1"/>
    </source>
</evidence>
<keyword evidence="1" id="KW-0472">Membrane</keyword>
<keyword evidence="1" id="KW-1133">Transmembrane helix</keyword>
<dbReference type="Proteomes" id="UP000078459">
    <property type="component" value="Unassembled WGS sequence"/>
</dbReference>
<evidence type="ECO:0000256" key="1">
    <source>
        <dbReference type="SAM" id="Phobius"/>
    </source>
</evidence>